<accession>A0A9P7B1I7</accession>
<feature type="compositionally biased region" description="Low complexity" evidence="1">
    <location>
        <begin position="20"/>
        <end position="39"/>
    </location>
</feature>
<gene>
    <name evidence="2" type="ORF">C6P46_003136</name>
</gene>
<dbReference type="AlphaFoldDB" id="A0A9P7B1I7"/>
<organism evidence="2 3">
    <name type="scientific">Rhodotorula mucilaginosa</name>
    <name type="common">Yeast</name>
    <name type="synonym">Rhodotorula rubra</name>
    <dbReference type="NCBI Taxonomy" id="5537"/>
    <lineage>
        <taxon>Eukaryota</taxon>
        <taxon>Fungi</taxon>
        <taxon>Dikarya</taxon>
        <taxon>Basidiomycota</taxon>
        <taxon>Pucciniomycotina</taxon>
        <taxon>Microbotryomycetes</taxon>
        <taxon>Sporidiobolales</taxon>
        <taxon>Sporidiobolaceae</taxon>
        <taxon>Rhodotorula</taxon>
    </lineage>
</organism>
<reference evidence="2 3" key="1">
    <citation type="submission" date="2020-11" db="EMBL/GenBank/DDBJ databases">
        <title>Kefir isolates.</title>
        <authorList>
            <person name="Marcisauskas S."/>
            <person name="Kim Y."/>
            <person name="Blasche S."/>
        </authorList>
    </citation>
    <scope>NUCLEOTIDE SEQUENCE [LARGE SCALE GENOMIC DNA]</scope>
    <source>
        <strain evidence="2 3">KR</strain>
    </source>
</reference>
<keyword evidence="3" id="KW-1185">Reference proteome</keyword>
<sequence>MGSHAHSLRPLWLCTEGSAQADADAATSAGASAGTGAANKKAKSKRKKAKKATQPNADSNGGGSYAAIAAHHDRIASDAPIVAEGEGDVIHPTQA</sequence>
<dbReference type="OrthoDB" id="10617818at2759"/>
<dbReference type="EMBL" id="PUHQ01000242">
    <property type="protein sequence ID" value="KAG0653292.1"/>
    <property type="molecule type" value="Genomic_DNA"/>
</dbReference>
<feature type="compositionally biased region" description="Basic residues" evidence="1">
    <location>
        <begin position="40"/>
        <end position="51"/>
    </location>
</feature>
<proteinExistence type="predicted"/>
<dbReference type="Proteomes" id="UP000777482">
    <property type="component" value="Unassembled WGS sequence"/>
</dbReference>
<evidence type="ECO:0000313" key="3">
    <source>
        <dbReference type="Proteomes" id="UP000777482"/>
    </source>
</evidence>
<evidence type="ECO:0000256" key="1">
    <source>
        <dbReference type="SAM" id="MobiDB-lite"/>
    </source>
</evidence>
<protein>
    <submittedName>
        <fullName evidence="2">Uncharacterized protein</fullName>
    </submittedName>
</protein>
<name>A0A9P7B1I7_RHOMI</name>
<feature type="region of interest" description="Disordered" evidence="1">
    <location>
        <begin position="20"/>
        <end position="65"/>
    </location>
</feature>
<comment type="caution">
    <text evidence="2">The sequence shown here is derived from an EMBL/GenBank/DDBJ whole genome shotgun (WGS) entry which is preliminary data.</text>
</comment>
<evidence type="ECO:0000313" key="2">
    <source>
        <dbReference type="EMBL" id="KAG0653292.1"/>
    </source>
</evidence>